<dbReference type="EMBL" id="AZHO01000039">
    <property type="protein sequence ID" value="KMT57817.1"/>
    <property type="molecule type" value="Genomic_DNA"/>
</dbReference>
<evidence type="ECO:0000256" key="5">
    <source>
        <dbReference type="ARBA" id="ARBA00022741"/>
    </source>
</evidence>
<evidence type="ECO:0000256" key="2">
    <source>
        <dbReference type="ARBA" id="ARBA00005051"/>
    </source>
</evidence>
<evidence type="ECO:0000256" key="7">
    <source>
        <dbReference type="ARBA" id="ARBA00022840"/>
    </source>
</evidence>
<evidence type="ECO:0000256" key="8">
    <source>
        <dbReference type="ARBA" id="ARBA00022909"/>
    </source>
</evidence>
<gene>
    <name evidence="10" type="ORF">X560_2638</name>
</gene>
<dbReference type="OrthoDB" id="9808041at2"/>
<comment type="catalytic activity">
    <reaction evidence="1">
        <text>6-hydroxymethyl-7,8-dihydropterin + ATP = (7,8-dihydropterin-6-yl)methyl diphosphate + AMP + H(+)</text>
        <dbReference type="Rhea" id="RHEA:11412"/>
        <dbReference type="ChEBI" id="CHEBI:15378"/>
        <dbReference type="ChEBI" id="CHEBI:30616"/>
        <dbReference type="ChEBI" id="CHEBI:44841"/>
        <dbReference type="ChEBI" id="CHEBI:72950"/>
        <dbReference type="ChEBI" id="CHEBI:456215"/>
        <dbReference type="EC" id="2.7.6.3"/>
    </reaction>
</comment>
<dbReference type="GO" id="GO:0016301">
    <property type="term" value="F:kinase activity"/>
    <property type="evidence" value="ECO:0007669"/>
    <property type="project" value="UniProtKB-KW"/>
</dbReference>
<dbReference type="UniPathway" id="UPA00077">
    <property type="reaction ID" value="UER00155"/>
</dbReference>
<evidence type="ECO:0000256" key="1">
    <source>
        <dbReference type="ARBA" id="ARBA00000198"/>
    </source>
</evidence>
<keyword evidence="6 10" id="KW-0418">Kinase</keyword>
<keyword evidence="11" id="KW-1185">Reference proteome</keyword>
<dbReference type="PANTHER" id="PTHR43071:SF1">
    <property type="entry name" value="2-AMINO-4-HYDROXY-6-HYDROXYMETHYLDIHYDROPTERIDINE PYROPHOSPHOKINASE"/>
    <property type="match status" value="1"/>
</dbReference>
<dbReference type="SUPFAM" id="SSF55083">
    <property type="entry name" value="6-hydroxymethyl-7,8-dihydropterin pyrophosphokinase, HPPK"/>
    <property type="match status" value="1"/>
</dbReference>
<dbReference type="InterPro" id="IPR035907">
    <property type="entry name" value="Hppk_sf"/>
</dbReference>
<dbReference type="PATRIC" id="fig|1430899.3.peg.2688"/>
<keyword evidence="5" id="KW-0547">Nucleotide-binding</keyword>
<evidence type="ECO:0000313" key="11">
    <source>
        <dbReference type="Proteomes" id="UP000052258"/>
    </source>
</evidence>
<name>A0A0J8G5J9_9LIST</name>
<protein>
    <recommendedName>
        <fullName evidence="3">2-amino-4-hydroxy-6-hydroxymethyldihydropteridine diphosphokinase</fullName>
        <ecNumber evidence="3">2.7.6.3</ecNumber>
    </recommendedName>
</protein>
<comment type="caution">
    <text evidence="10">The sequence shown here is derived from an EMBL/GenBank/DDBJ whole genome shotgun (WGS) entry which is preliminary data.</text>
</comment>
<comment type="pathway">
    <text evidence="2">Cofactor biosynthesis; tetrahydrofolate biosynthesis; 2-amino-4-hydroxy-6-hydroxymethyl-7,8-dihydropteridine diphosphate from 7,8-dihydroneopterin triphosphate: step 4/4.</text>
</comment>
<evidence type="ECO:0000256" key="4">
    <source>
        <dbReference type="ARBA" id="ARBA00022679"/>
    </source>
</evidence>
<dbReference type="GO" id="GO:0005524">
    <property type="term" value="F:ATP binding"/>
    <property type="evidence" value="ECO:0007669"/>
    <property type="project" value="UniProtKB-KW"/>
</dbReference>
<dbReference type="EC" id="2.7.6.3" evidence="3"/>
<evidence type="ECO:0000259" key="9">
    <source>
        <dbReference type="PROSITE" id="PS00794"/>
    </source>
</evidence>
<dbReference type="Gene3D" id="3.30.70.560">
    <property type="entry name" value="7,8-Dihydro-6-hydroxymethylpterin-pyrophosphokinase HPPK"/>
    <property type="match status" value="1"/>
</dbReference>
<sequence>MATAFLSLGSNIGEKLENLTKAVHLLAENPGVTLQKISSVYQTDPVGYEEQDIFLNIVIQIETNLKPEALLDTCLQVEKELGRVRLFKWGPRLIDVDVLLYDDIQIDTEKLKIPHPFMQERAFVMLPLLEIAEEVAKPYFIEKQIENQGIKRTNFQIKW</sequence>
<feature type="domain" description="7,8-dihydro-6-hydroxymethylpterin-pyrophosphokinase" evidence="9">
    <location>
        <begin position="88"/>
        <end position="99"/>
    </location>
</feature>
<dbReference type="CDD" id="cd00483">
    <property type="entry name" value="HPPK"/>
    <property type="match status" value="1"/>
</dbReference>
<proteinExistence type="predicted"/>
<dbReference type="GO" id="GO:0046654">
    <property type="term" value="P:tetrahydrofolate biosynthetic process"/>
    <property type="evidence" value="ECO:0007669"/>
    <property type="project" value="UniProtKB-UniPathway"/>
</dbReference>
<dbReference type="GO" id="GO:0046656">
    <property type="term" value="P:folic acid biosynthetic process"/>
    <property type="evidence" value="ECO:0007669"/>
    <property type="project" value="UniProtKB-KW"/>
</dbReference>
<dbReference type="GO" id="GO:0003848">
    <property type="term" value="F:2-amino-4-hydroxy-6-hydroxymethyldihydropteridine diphosphokinase activity"/>
    <property type="evidence" value="ECO:0007669"/>
    <property type="project" value="UniProtKB-EC"/>
</dbReference>
<evidence type="ECO:0000256" key="6">
    <source>
        <dbReference type="ARBA" id="ARBA00022777"/>
    </source>
</evidence>
<dbReference type="NCBIfam" id="TIGR01498">
    <property type="entry name" value="folK"/>
    <property type="match status" value="1"/>
</dbReference>
<reference evidence="10 11" key="1">
    <citation type="journal article" date="2015" name="Genome Biol. Evol.">
        <title>Comparative Genomics of Listeria Sensu Lato: Genus-Wide Differences in Evolutionary Dynamics and the Progressive Gain of Complex, Potentially Pathogenicity-Related Traits through Lateral Gene Transfer.</title>
        <authorList>
            <person name="Chiara M."/>
            <person name="Caruso M."/>
            <person name="D'Erchia A.M."/>
            <person name="Manzari C."/>
            <person name="Fraccalvieri R."/>
            <person name="Goffredo E."/>
            <person name="Latorre L."/>
            <person name="Miccolupo A."/>
            <person name="Padalino I."/>
            <person name="Santagada G."/>
            <person name="Chiocco D."/>
            <person name="Pesole G."/>
            <person name="Horner D.S."/>
            <person name="Parisi A."/>
        </authorList>
    </citation>
    <scope>NUCLEOTIDE SEQUENCE [LARGE SCALE GENOMIC DNA]</scope>
    <source>
        <strain evidence="10 11">1991</strain>
    </source>
</reference>
<evidence type="ECO:0000313" key="10">
    <source>
        <dbReference type="EMBL" id="KMT57817.1"/>
    </source>
</evidence>
<dbReference type="PROSITE" id="PS00794">
    <property type="entry name" value="HPPK"/>
    <property type="match status" value="1"/>
</dbReference>
<organism evidence="10 11">
    <name type="scientific">Listeria fleischmannii 1991</name>
    <dbReference type="NCBI Taxonomy" id="1430899"/>
    <lineage>
        <taxon>Bacteria</taxon>
        <taxon>Bacillati</taxon>
        <taxon>Bacillota</taxon>
        <taxon>Bacilli</taxon>
        <taxon>Bacillales</taxon>
        <taxon>Listeriaceae</taxon>
        <taxon>Listeria</taxon>
    </lineage>
</organism>
<dbReference type="RefSeq" id="WP_007474974.1">
    <property type="nucleotide sequence ID" value="NZ_KQ130624.1"/>
</dbReference>
<keyword evidence="8" id="KW-0289">Folate biosynthesis</keyword>
<accession>A0A0J8G5J9</accession>
<keyword evidence="4" id="KW-0808">Transferase</keyword>
<dbReference type="PANTHER" id="PTHR43071">
    <property type="entry name" value="2-AMINO-4-HYDROXY-6-HYDROXYMETHYLDIHYDROPTERIDINE PYROPHOSPHOKINASE"/>
    <property type="match status" value="1"/>
</dbReference>
<dbReference type="Pfam" id="PF01288">
    <property type="entry name" value="HPPK"/>
    <property type="match status" value="1"/>
</dbReference>
<dbReference type="Proteomes" id="UP000052258">
    <property type="component" value="Unassembled WGS sequence"/>
</dbReference>
<keyword evidence="7" id="KW-0067">ATP-binding</keyword>
<evidence type="ECO:0000256" key="3">
    <source>
        <dbReference type="ARBA" id="ARBA00013253"/>
    </source>
</evidence>
<dbReference type="AlphaFoldDB" id="A0A0J8G5J9"/>
<dbReference type="InterPro" id="IPR000550">
    <property type="entry name" value="Hppk"/>
</dbReference>